<reference evidence="2 3" key="1">
    <citation type="journal article" date="2009" name="PLoS ONE">
        <title>Methylobacterium genome sequences: a reference blueprint to investigate microbial metabolism of C1 compounds from natural and industrial sources.</title>
        <authorList>
            <person name="Vuilleumier S."/>
            <person name="Chistoserdova L."/>
            <person name="Lee M.-C."/>
            <person name="Bringel F."/>
            <person name="Lajus A."/>
            <person name="Zhou Y."/>
            <person name="Gourion B."/>
            <person name="Barbe V."/>
            <person name="Chang J."/>
            <person name="Cruveiller S."/>
            <person name="Dossat C."/>
            <person name="Gillett W."/>
            <person name="Gruffaz C."/>
            <person name="Haugen E."/>
            <person name="Hourcade E."/>
            <person name="Levy R."/>
            <person name="Mangenot S."/>
            <person name="Muller E."/>
            <person name="Nadalig T."/>
            <person name="Pagni M."/>
            <person name="Penny C."/>
            <person name="Peyraud R."/>
            <person name="Robinson D.G."/>
            <person name="Roche D."/>
            <person name="Rouy Z."/>
            <person name="Saenampechek C."/>
            <person name="Salvignol G."/>
            <person name="Vallenet D."/>
            <person name="Wu Z."/>
            <person name="Marx C.J."/>
            <person name="Vorholt J.A."/>
            <person name="Olson M.V."/>
            <person name="Kaul R."/>
            <person name="Weissenbach J."/>
            <person name="Medigue C."/>
            <person name="Lidstrom M.E."/>
        </authorList>
    </citation>
    <scope>NUCLEOTIDE SEQUENCE [LARGE SCALE GENOMIC DNA]</scope>
    <source>
        <strain evidence="3">ATCC 14718 / DSM 1338 / JCM 2805 / NCIMB 9133 / AM1</strain>
    </source>
</reference>
<dbReference type="Proteomes" id="UP000009081">
    <property type="component" value="Plasmid megaplasmid"/>
</dbReference>
<dbReference type="GO" id="GO:0005524">
    <property type="term" value="F:ATP binding"/>
    <property type="evidence" value="ECO:0007669"/>
    <property type="project" value="InterPro"/>
</dbReference>
<keyword evidence="3" id="KW-1185">Reference proteome</keyword>
<proteinExistence type="predicted"/>
<dbReference type="HOGENOM" id="CLU_469945_0_0_5"/>
<name>C5B4T3_METEA</name>
<dbReference type="SUPFAM" id="SSF52540">
    <property type="entry name" value="P-loop containing nucleoside triphosphate hydrolases"/>
    <property type="match status" value="1"/>
</dbReference>
<keyword evidence="2" id="KW-0614">Plasmid</keyword>
<dbReference type="OrthoDB" id="8479234at2"/>
<dbReference type="EMBL" id="CP001511">
    <property type="protein sequence ID" value="ACS43465.1"/>
    <property type="molecule type" value="Genomic_DNA"/>
</dbReference>
<dbReference type="KEGG" id="mea:Mex_2p0618"/>
<dbReference type="RefSeq" id="WP_012753916.1">
    <property type="nucleotide sequence ID" value="NC_012811.1"/>
</dbReference>
<dbReference type="AlphaFoldDB" id="C5B4T3"/>
<dbReference type="GO" id="GO:0003676">
    <property type="term" value="F:nucleic acid binding"/>
    <property type="evidence" value="ECO:0007669"/>
    <property type="project" value="InterPro"/>
</dbReference>
<dbReference type="InterPro" id="IPR027417">
    <property type="entry name" value="P-loop_NTPase"/>
</dbReference>
<sequence>MIRTSPKAAVAALAGTIDLWRREHPEMADQLPLEDLDQWRLDAVCSHDEHLAYEAFRSQAQDADCLVMTQAALVVGLKARSTFGDNRRIVGVVVDEADRLEDAARSVLERRSSLADLDRCRQSIFDVVNRDDIGISPGVRTRILDLAMDLPGLIAPVHAFCGETRSLRDREIGGSADQLVVKGDEPWLTHVAGAATALAKTAAAMRSTRIPALASVADDVTARASIHSEFVACAKDPDKRLGRTFLVFSPKRGFPSVLVAAKYGSRIVQRLWNPASYDETMSALTPATIFTSATLSQPGLRGAERLSDMSRMVGLDWTPERLQVDLSGQHAPKKYGRVERFVLAHPSAPMPPRRSGEDEDAAFEADAAAYGAHRAACIVEAADRPPVSGRKRILVLTTSWFDNDLIAGALPERLANQLIVRQRGQSLAEVLELFRASEDAILVTPGAGEGFDAPGLIGRVLIPRLPFSPPEDAFGLPLVWQTENGTKASSDVVRMMRRLKQMIGRAIRVSDDVAEIWILDPRFGLPSLVQRRELLTPARQAKPVYHHCVPARFRGVLDEAEVFSPAEPAKARRRAAGGRR</sequence>
<feature type="domain" description="ATP-dependent helicase C-terminal" evidence="1">
    <location>
        <begin position="404"/>
        <end position="525"/>
    </location>
</feature>
<protein>
    <recommendedName>
        <fullName evidence="1">ATP-dependent helicase C-terminal domain-containing protein</fullName>
    </recommendedName>
</protein>
<evidence type="ECO:0000313" key="2">
    <source>
        <dbReference type="EMBL" id="ACS43465.1"/>
    </source>
</evidence>
<dbReference type="Gene3D" id="3.40.50.300">
    <property type="entry name" value="P-loop containing nucleotide triphosphate hydrolases"/>
    <property type="match status" value="1"/>
</dbReference>
<dbReference type="GO" id="GO:0006139">
    <property type="term" value="P:nucleobase-containing compound metabolic process"/>
    <property type="evidence" value="ECO:0007669"/>
    <property type="project" value="InterPro"/>
</dbReference>
<dbReference type="GO" id="GO:0016818">
    <property type="term" value="F:hydrolase activity, acting on acid anhydrides, in phosphorus-containing anhydrides"/>
    <property type="evidence" value="ECO:0007669"/>
    <property type="project" value="InterPro"/>
</dbReference>
<accession>C5B4T3</accession>
<evidence type="ECO:0000259" key="1">
    <source>
        <dbReference type="SMART" id="SM00491"/>
    </source>
</evidence>
<evidence type="ECO:0000313" key="3">
    <source>
        <dbReference type="Proteomes" id="UP000009081"/>
    </source>
</evidence>
<dbReference type="GO" id="GO:0004386">
    <property type="term" value="F:helicase activity"/>
    <property type="evidence" value="ECO:0007669"/>
    <property type="project" value="InterPro"/>
</dbReference>
<gene>
    <name evidence="2" type="ordered locus">MexAM1_META2p0618</name>
</gene>
<dbReference type="InterPro" id="IPR006555">
    <property type="entry name" value="ATP-dep_Helicase_C"/>
</dbReference>
<dbReference type="SMART" id="SM00491">
    <property type="entry name" value="HELICc2"/>
    <property type="match status" value="1"/>
</dbReference>
<dbReference type="Pfam" id="PF13307">
    <property type="entry name" value="Helicase_C_2"/>
    <property type="match status" value="1"/>
</dbReference>
<organism evidence="2 3">
    <name type="scientific">Methylorubrum extorquens (strain ATCC 14718 / DSM 1338 / JCM 2805 / NCIMB 9133 / AM1)</name>
    <name type="common">Methylobacterium extorquens</name>
    <dbReference type="NCBI Taxonomy" id="272630"/>
    <lineage>
        <taxon>Bacteria</taxon>
        <taxon>Pseudomonadati</taxon>
        <taxon>Pseudomonadota</taxon>
        <taxon>Alphaproteobacteria</taxon>
        <taxon>Hyphomicrobiales</taxon>
        <taxon>Methylobacteriaceae</taxon>
        <taxon>Methylorubrum</taxon>
    </lineage>
</organism>
<geneLocation type="plasmid" evidence="2 3">
    <name>megaplasmid</name>
</geneLocation>